<dbReference type="PANTHER" id="PTHR16161">
    <property type="entry name" value="TRANSCRIPTIONAL PROTEIN SWT1"/>
    <property type="match status" value="1"/>
</dbReference>
<proteinExistence type="predicted"/>
<dbReference type="InterPro" id="IPR052626">
    <property type="entry name" value="SWT1_Regulator"/>
</dbReference>
<feature type="region of interest" description="Disordered" evidence="1">
    <location>
        <begin position="20"/>
        <end position="202"/>
    </location>
</feature>
<dbReference type="GO" id="GO:0005634">
    <property type="term" value="C:nucleus"/>
    <property type="evidence" value="ECO:0007669"/>
    <property type="project" value="TreeGrafter"/>
</dbReference>
<dbReference type="SUPFAM" id="SSF88723">
    <property type="entry name" value="PIN domain-like"/>
    <property type="match status" value="1"/>
</dbReference>
<evidence type="ECO:0000256" key="1">
    <source>
        <dbReference type="SAM" id="MobiDB-lite"/>
    </source>
</evidence>
<dbReference type="Gene3D" id="3.40.50.1010">
    <property type="entry name" value="5'-nuclease"/>
    <property type="match status" value="1"/>
</dbReference>
<sequence>MQASQDFERQQYEALVNAHGAGSLNAGPGGAPMGSTHFSGLHPFAPQSPFSPTGPSPFDQAQQAQYPFSQPHSPSPHPFLSQQQSLPLNYPLPFPQQYPSTPFGQSPQNSGFASSFNGFNNSGSGFSQPGNGFSPTEQYLPPDGFAQKAFATPSPLPPFAPTPNAFAAPSNAFHSTSPSTNAFAHVPAREPSPEPEPEAPALPDKAFKHHRQTLTQIENDVEMQPPVSEQDDLYLILDTNILLHFFDVLVRFVEDVEKHGVPLVVVVPGIVVRELDSQKNRRDLSWGSRRASTWLLKKIHDQKSAVRGQALGDTMRSSKNWTVREDNERDNNNDYDILDCWRYFASTGKRSVLLSNDNNLRLAVSVECQNGNVRGEAMQPKAHGWSSREMAEMLYGKEYKYMFKDFGDDSKRYTKKKNVKVQLAQPDEDAMDMDEPMKEPDDWILPKHALDILHLNVVNHFEYLLQMLVQRAAGPNHSIGKDTGSRYQPEWEKKPISQWVAADCIEFLQKQRRTEFPSGSTDERRLCRFLSREHTRGAGGRRGAMWSRADWDQNLALLERLAQTWEDEAIQESLVILYPEWVYIFSLRMTPTGS</sequence>
<keyword evidence="4" id="KW-1185">Reference proteome</keyword>
<dbReference type="Pfam" id="PF13638">
    <property type="entry name" value="PIN_4"/>
    <property type="match status" value="1"/>
</dbReference>
<protein>
    <submittedName>
        <fullName evidence="3">Expressed protein</fullName>
    </submittedName>
</protein>
<dbReference type="InParanoid" id="D8PPL7"/>
<dbReference type="GO" id="GO:0004540">
    <property type="term" value="F:RNA nuclease activity"/>
    <property type="evidence" value="ECO:0007669"/>
    <property type="project" value="UniProtKB-ARBA"/>
</dbReference>
<dbReference type="InterPro" id="IPR029060">
    <property type="entry name" value="PIN-like_dom_sf"/>
</dbReference>
<accession>D8PPL7</accession>
<dbReference type="CDD" id="cd18727">
    <property type="entry name" value="PIN_Swt1-like"/>
    <property type="match status" value="1"/>
</dbReference>
<dbReference type="SMART" id="SM00670">
    <property type="entry name" value="PINc"/>
    <property type="match status" value="1"/>
</dbReference>
<dbReference type="PANTHER" id="PTHR16161:SF0">
    <property type="entry name" value="TRANSCRIPTIONAL PROTEIN SWT1"/>
    <property type="match status" value="1"/>
</dbReference>
<dbReference type="HOGENOM" id="CLU_459382_0_0_1"/>
<organism evidence="4">
    <name type="scientific">Schizophyllum commune (strain H4-8 / FGSC 9210)</name>
    <name type="common">Split gill fungus</name>
    <dbReference type="NCBI Taxonomy" id="578458"/>
    <lineage>
        <taxon>Eukaryota</taxon>
        <taxon>Fungi</taxon>
        <taxon>Dikarya</taxon>
        <taxon>Basidiomycota</taxon>
        <taxon>Agaricomycotina</taxon>
        <taxon>Agaricomycetes</taxon>
        <taxon>Agaricomycetidae</taxon>
        <taxon>Agaricales</taxon>
        <taxon>Schizophyllaceae</taxon>
        <taxon>Schizophyllum</taxon>
    </lineage>
</organism>
<name>D8PPL7_SCHCM</name>
<dbReference type="VEuPathDB" id="FungiDB:SCHCODRAFT_02621898"/>
<dbReference type="eggNOG" id="ENOG502SPTS">
    <property type="taxonomic scope" value="Eukaryota"/>
</dbReference>
<feature type="domain" description="PIN" evidence="2">
    <location>
        <begin position="233"/>
        <end position="362"/>
    </location>
</feature>
<dbReference type="AlphaFoldDB" id="D8PPL7"/>
<reference evidence="3 4" key="1">
    <citation type="journal article" date="2010" name="Nat. Biotechnol.">
        <title>Genome sequence of the model mushroom Schizophyllum commune.</title>
        <authorList>
            <person name="Ohm R.A."/>
            <person name="de Jong J.F."/>
            <person name="Lugones L.G."/>
            <person name="Aerts A."/>
            <person name="Kothe E."/>
            <person name="Stajich J.E."/>
            <person name="de Vries R.P."/>
            <person name="Record E."/>
            <person name="Levasseur A."/>
            <person name="Baker S.E."/>
            <person name="Bartholomew K.A."/>
            <person name="Coutinho P.M."/>
            <person name="Erdmann S."/>
            <person name="Fowler T.J."/>
            <person name="Gathman A.C."/>
            <person name="Lombard V."/>
            <person name="Henrissat B."/>
            <person name="Knabe N."/>
            <person name="Kuees U."/>
            <person name="Lilly W.W."/>
            <person name="Lindquist E."/>
            <person name="Lucas S."/>
            <person name="Magnuson J.K."/>
            <person name="Piumi F."/>
            <person name="Raudaskoski M."/>
            <person name="Salamov A."/>
            <person name="Schmutz J."/>
            <person name="Schwarze F.W.M.R."/>
            <person name="vanKuyk P.A."/>
            <person name="Horton J.S."/>
            <person name="Grigoriev I.V."/>
            <person name="Woesten H.A.B."/>
        </authorList>
    </citation>
    <scope>NUCLEOTIDE SEQUENCE [LARGE SCALE GENOMIC DNA]</scope>
    <source>
        <strain evidence="4">H4-8 / FGSC 9210</strain>
    </source>
</reference>
<evidence type="ECO:0000259" key="2">
    <source>
        <dbReference type="SMART" id="SM00670"/>
    </source>
</evidence>
<evidence type="ECO:0000313" key="3">
    <source>
        <dbReference type="EMBL" id="EFJ02997.1"/>
    </source>
</evidence>
<feature type="compositionally biased region" description="Polar residues" evidence="1">
    <location>
        <begin position="97"/>
        <end position="108"/>
    </location>
</feature>
<feature type="compositionally biased region" description="Low complexity" evidence="1">
    <location>
        <begin position="162"/>
        <end position="173"/>
    </location>
</feature>
<dbReference type="OMA" id="RRGQDWP"/>
<dbReference type="InterPro" id="IPR002716">
    <property type="entry name" value="PIN_dom"/>
</dbReference>
<evidence type="ECO:0000313" key="4">
    <source>
        <dbReference type="Proteomes" id="UP000007431"/>
    </source>
</evidence>
<feature type="compositionally biased region" description="Low complexity" evidence="1">
    <location>
        <begin position="67"/>
        <end position="87"/>
    </location>
</feature>
<feature type="compositionally biased region" description="Low complexity" evidence="1">
    <location>
        <begin position="109"/>
        <end position="134"/>
    </location>
</feature>
<dbReference type="Proteomes" id="UP000007431">
    <property type="component" value="Unassembled WGS sequence"/>
</dbReference>
<dbReference type="EMBL" id="GL377302">
    <property type="protein sequence ID" value="EFJ02997.1"/>
    <property type="molecule type" value="Genomic_DNA"/>
</dbReference>
<feature type="compositionally biased region" description="Polar residues" evidence="1">
    <location>
        <begin position="48"/>
        <end position="66"/>
    </location>
</feature>
<gene>
    <name evidence="3" type="ORF">SCHCODRAFT_63124</name>
</gene>
<dbReference type="STRING" id="578458.D8PPL7"/>